<organism evidence="2 3">
    <name type="scientific">Snuella lapsa</name>
    <dbReference type="NCBI Taxonomy" id="870481"/>
    <lineage>
        <taxon>Bacteria</taxon>
        <taxon>Pseudomonadati</taxon>
        <taxon>Bacteroidota</taxon>
        <taxon>Flavobacteriia</taxon>
        <taxon>Flavobacteriales</taxon>
        <taxon>Flavobacteriaceae</taxon>
        <taxon>Snuella</taxon>
    </lineage>
</organism>
<dbReference type="NCBIfam" id="TIGR03524">
    <property type="entry name" value="GldJ"/>
    <property type="match status" value="1"/>
</dbReference>
<name>A0ABP6YMF4_9FLAO</name>
<protein>
    <submittedName>
        <fullName evidence="2">Gliding motility lipoprotein GldJ</fullName>
    </submittedName>
</protein>
<gene>
    <name evidence="2" type="primary">gldJ</name>
    <name evidence="2" type="ORF">GCM10022395_36430</name>
</gene>
<dbReference type="Gene3D" id="3.90.1580.10">
    <property type="entry name" value="paralog of FGE (formylglycine-generating enzyme)"/>
    <property type="match status" value="2"/>
</dbReference>
<dbReference type="InterPro" id="IPR019865">
    <property type="entry name" value="Glid_motil-assoc_lipo_GldJ"/>
</dbReference>
<dbReference type="InterPro" id="IPR042095">
    <property type="entry name" value="SUMF_sf"/>
</dbReference>
<dbReference type="Proteomes" id="UP001500954">
    <property type="component" value="Unassembled WGS sequence"/>
</dbReference>
<dbReference type="InterPro" id="IPR016187">
    <property type="entry name" value="CTDL_fold"/>
</dbReference>
<dbReference type="InterPro" id="IPR051043">
    <property type="entry name" value="Sulfatase_Mod_Factor_Kinase"/>
</dbReference>
<keyword evidence="3" id="KW-1185">Reference proteome</keyword>
<dbReference type="PANTHER" id="PTHR23150:SF19">
    <property type="entry name" value="FORMYLGLYCINE-GENERATING ENZYME"/>
    <property type="match status" value="1"/>
</dbReference>
<evidence type="ECO:0000259" key="1">
    <source>
        <dbReference type="Pfam" id="PF03781"/>
    </source>
</evidence>
<dbReference type="EMBL" id="BAABCY010000104">
    <property type="protein sequence ID" value="GAA3585119.1"/>
    <property type="molecule type" value="Genomic_DNA"/>
</dbReference>
<comment type="caution">
    <text evidence="2">The sequence shown here is derived from an EMBL/GenBank/DDBJ whole genome shotgun (WGS) entry which is preliminary data.</text>
</comment>
<dbReference type="SUPFAM" id="SSF56436">
    <property type="entry name" value="C-type lectin-like"/>
    <property type="match status" value="1"/>
</dbReference>
<dbReference type="InterPro" id="IPR005532">
    <property type="entry name" value="SUMF_dom"/>
</dbReference>
<evidence type="ECO:0000313" key="2">
    <source>
        <dbReference type="EMBL" id="GAA3585119.1"/>
    </source>
</evidence>
<dbReference type="Pfam" id="PF03781">
    <property type="entry name" value="FGE-sulfatase"/>
    <property type="match status" value="1"/>
</dbReference>
<proteinExistence type="predicted"/>
<evidence type="ECO:0000313" key="3">
    <source>
        <dbReference type="Proteomes" id="UP001500954"/>
    </source>
</evidence>
<accession>A0ABP6YMF4</accession>
<sequence>MLQKQDEIHIFLAKMQNFACYLGFNSYIATPKIFSLLKRMDMKKVLTIKTLLVLTLFLAALSCKKSTSSKNSSRATGWQINDREGGFQYNTSFKEQETAPGLVFIEGGTFTMGRVNDDVMHDWNNTPNQQHVQSFYMDETEVTNVMYLEYLDWIKRVYPPTDENFRAIYNGALPDTLVWRNRLGFNEIMTENYLRHPGYAEYPVVGVSWIQAVEFANWRSDRVGEMALQRSGYTKRGSHLTDVSADATFNIDTYLNAPTLTYGGNEEVINPESGRNRNAQVDADGNPVNIYAKRESGVIPLKYRLPTEAEWEYAALGLSEIRSYNVYRGRKKYPWDGKYTRAGKRRVRGDQLANFKQGKGDYGGIAGWSDDGADITNEVKSYDPNDYGLYDMAGNVAEWVADVYRPIVDDEFNDFNYYRGNIYTKNAITEDGTIKVVTTEDIIYDTLSTGKLVARNLPGEILQVPVDENETYLRTNFDRSNEINFRDGDKKSSRFFENFNEEEESNADTETRKMYNSPQHRVERDSLGNLIREYDKSNTRTSLINDKVRVYKGGSWKDREYWLDPAQRRYYPEDMATDYIGFRCAMSRVGSKTKRKHKTKN</sequence>
<dbReference type="PANTHER" id="PTHR23150">
    <property type="entry name" value="SULFATASE MODIFYING FACTOR 1, 2"/>
    <property type="match status" value="1"/>
</dbReference>
<keyword evidence="2" id="KW-0449">Lipoprotein</keyword>
<reference evidence="3" key="1">
    <citation type="journal article" date="2019" name="Int. J. Syst. Evol. Microbiol.">
        <title>The Global Catalogue of Microorganisms (GCM) 10K type strain sequencing project: providing services to taxonomists for standard genome sequencing and annotation.</title>
        <authorList>
            <consortium name="The Broad Institute Genomics Platform"/>
            <consortium name="The Broad Institute Genome Sequencing Center for Infectious Disease"/>
            <person name="Wu L."/>
            <person name="Ma J."/>
        </authorList>
    </citation>
    <scope>NUCLEOTIDE SEQUENCE [LARGE SCALE GENOMIC DNA]</scope>
    <source>
        <strain evidence="3">JCM 17111</strain>
    </source>
</reference>
<feature type="domain" description="Sulfatase-modifying factor enzyme-like" evidence="1">
    <location>
        <begin position="99"/>
        <end position="420"/>
    </location>
</feature>